<feature type="compositionally biased region" description="Polar residues" evidence="1">
    <location>
        <begin position="62"/>
        <end position="78"/>
    </location>
</feature>
<organism evidence="2 3">
    <name type="scientific">Rhodococcus sovatensis</name>
    <dbReference type="NCBI Taxonomy" id="1805840"/>
    <lineage>
        <taxon>Bacteria</taxon>
        <taxon>Bacillati</taxon>
        <taxon>Actinomycetota</taxon>
        <taxon>Actinomycetes</taxon>
        <taxon>Mycobacteriales</taxon>
        <taxon>Nocardiaceae</taxon>
        <taxon>Rhodococcus</taxon>
    </lineage>
</organism>
<name>A0ABZ2PPY1_9NOCA</name>
<dbReference type="EMBL" id="CP147846">
    <property type="protein sequence ID" value="WXG71220.1"/>
    <property type="molecule type" value="Genomic_DNA"/>
</dbReference>
<sequence>MTEHDGGTDGTDRRSRSWKIPSRIYGRVRTSTVALGICFVLTALLYNQVRPEPAEVQGPQPVDTSQYTGVQPNYQSEYTEPSTTTPPSSTVDPSNTEDPSNTGATPGEPGSSGSSTSSESGTQEPTFLPGVPVPPQLRSLFPSEPSATPSP</sequence>
<proteinExistence type="predicted"/>
<evidence type="ECO:0000313" key="2">
    <source>
        <dbReference type="EMBL" id="WXG71220.1"/>
    </source>
</evidence>
<reference evidence="2 3" key="1">
    <citation type="submission" date="2024-03" db="EMBL/GenBank/DDBJ databases">
        <title>Natural products discovery in diverse microorganisms through a two-stage MS feature dereplication strategy.</title>
        <authorList>
            <person name="Zhang R."/>
        </authorList>
    </citation>
    <scope>NUCLEOTIDE SEQUENCE [LARGE SCALE GENOMIC DNA]</scope>
    <source>
        <strain evidence="2 3">18930</strain>
    </source>
</reference>
<accession>A0ABZ2PPY1</accession>
<gene>
    <name evidence="2" type="ORF">WDS16_12465</name>
</gene>
<dbReference type="Proteomes" id="UP001432000">
    <property type="component" value="Chromosome"/>
</dbReference>
<feature type="region of interest" description="Disordered" evidence="1">
    <location>
        <begin position="53"/>
        <end position="151"/>
    </location>
</feature>
<keyword evidence="3" id="KW-1185">Reference proteome</keyword>
<evidence type="ECO:0000313" key="3">
    <source>
        <dbReference type="Proteomes" id="UP001432000"/>
    </source>
</evidence>
<dbReference type="RefSeq" id="WP_338892940.1">
    <property type="nucleotide sequence ID" value="NZ_CP147846.1"/>
</dbReference>
<protein>
    <submittedName>
        <fullName evidence="2">Uncharacterized protein</fullName>
    </submittedName>
</protein>
<evidence type="ECO:0000256" key="1">
    <source>
        <dbReference type="SAM" id="MobiDB-lite"/>
    </source>
</evidence>
<feature type="compositionally biased region" description="Low complexity" evidence="1">
    <location>
        <begin position="79"/>
        <end position="126"/>
    </location>
</feature>